<dbReference type="PANTHER" id="PTHR34584">
    <property type="entry name" value="NA(+)/H(+) ANTIPORTER SUBUNIT E1"/>
    <property type="match status" value="1"/>
</dbReference>
<keyword evidence="3" id="KW-1003">Cell membrane</keyword>
<organism evidence="8 9">
    <name type="scientific">Streptomyces albiaxialis</name>
    <dbReference type="NCBI Taxonomy" id="329523"/>
    <lineage>
        <taxon>Bacteria</taxon>
        <taxon>Bacillati</taxon>
        <taxon>Actinomycetota</taxon>
        <taxon>Actinomycetes</taxon>
        <taxon>Kitasatosporales</taxon>
        <taxon>Streptomycetaceae</taxon>
        <taxon>Streptomyces</taxon>
    </lineage>
</organism>
<dbReference type="Proteomes" id="UP001500016">
    <property type="component" value="Unassembled WGS sequence"/>
</dbReference>
<evidence type="ECO:0000256" key="1">
    <source>
        <dbReference type="ARBA" id="ARBA00004651"/>
    </source>
</evidence>
<dbReference type="RefSeq" id="WP_344528937.1">
    <property type="nucleotide sequence ID" value="NZ_BAAAPE010000008.1"/>
</dbReference>
<comment type="similarity">
    <text evidence="2">Belongs to the CPA3 antiporters (TC 2.A.63) subunit E family.</text>
</comment>
<evidence type="ECO:0000313" key="9">
    <source>
        <dbReference type="Proteomes" id="UP001500016"/>
    </source>
</evidence>
<feature type="transmembrane region" description="Helical" evidence="7">
    <location>
        <begin position="21"/>
        <end position="54"/>
    </location>
</feature>
<name>A0ABP5HL55_9ACTN</name>
<evidence type="ECO:0000313" key="8">
    <source>
        <dbReference type="EMBL" id="GAA2077879.1"/>
    </source>
</evidence>
<evidence type="ECO:0000256" key="4">
    <source>
        <dbReference type="ARBA" id="ARBA00022692"/>
    </source>
</evidence>
<dbReference type="PANTHER" id="PTHR34584:SF1">
    <property type="entry name" value="NA(+)_H(+) ANTIPORTER SUBUNIT E1"/>
    <property type="match status" value="1"/>
</dbReference>
<accession>A0ABP5HL55</accession>
<dbReference type="Pfam" id="PF01899">
    <property type="entry name" value="MNHE"/>
    <property type="match status" value="1"/>
</dbReference>
<dbReference type="EMBL" id="BAAAPE010000008">
    <property type="protein sequence ID" value="GAA2077879.1"/>
    <property type="molecule type" value="Genomic_DNA"/>
</dbReference>
<evidence type="ECO:0000256" key="2">
    <source>
        <dbReference type="ARBA" id="ARBA00006228"/>
    </source>
</evidence>
<comment type="subcellular location">
    <subcellularLocation>
        <location evidence="1">Cell membrane</location>
        <topology evidence="1">Multi-pass membrane protein</topology>
    </subcellularLocation>
</comment>
<dbReference type="NCBIfam" id="NF006521">
    <property type="entry name" value="PRK08965.1-5"/>
    <property type="match status" value="1"/>
</dbReference>
<gene>
    <name evidence="8" type="ORF">GCM10009801_34350</name>
</gene>
<evidence type="ECO:0000256" key="7">
    <source>
        <dbReference type="SAM" id="Phobius"/>
    </source>
</evidence>
<protein>
    <submittedName>
        <fullName evidence="8">Na+/H+ antiporter subunit E</fullName>
    </submittedName>
</protein>
<evidence type="ECO:0000256" key="6">
    <source>
        <dbReference type="ARBA" id="ARBA00023136"/>
    </source>
</evidence>
<comment type="caution">
    <text evidence="8">The sequence shown here is derived from an EMBL/GenBank/DDBJ whole genome shotgun (WGS) entry which is preliminary data.</text>
</comment>
<dbReference type="InterPro" id="IPR002758">
    <property type="entry name" value="Cation_antiport_E"/>
</dbReference>
<reference evidence="9" key="1">
    <citation type="journal article" date="2019" name="Int. J. Syst. Evol. Microbiol.">
        <title>The Global Catalogue of Microorganisms (GCM) 10K type strain sequencing project: providing services to taxonomists for standard genome sequencing and annotation.</title>
        <authorList>
            <consortium name="The Broad Institute Genomics Platform"/>
            <consortium name="The Broad Institute Genome Sequencing Center for Infectious Disease"/>
            <person name="Wu L."/>
            <person name="Ma J."/>
        </authorList>
    </citation>
    <scope>NUCLEOTIDE SEQUENCE [LARGE SCALE GENOMIC DNA]</scope>
    <source>
        <strain evidence="9">JCM 15478</strain>
    </source>
</reference>
<keyword evidence="5 7" id="KW-1133">Transmembrane helix</keyword>
<proteinExistence type="inferred from homology"/>
<sequence>MTAPQRLPDASRLRATQWPMILGLTLLWVLLWGTVSVANVLSGVLVGVLVVFVFPLPPIEKQARLHPVGVVRFALRFLGDMVISSWRLNKSILAPGPPSCAVLGVRMRCPGDLMLTVTAVAVSAVPGSTVLELDRRSGMLYLHVLGAGSQAERDRARREVLRLEARVVRAFGTPADVAAIDASETAEEVFGPWV</sequence>
<evidence type="ECO:0000256" key="3">
    <source>
        <dbReference type="ARBA" id="ARBA00022475"/>
    </source>
</evidence>
<keyword evidence="6 7" id="KW-0472">Membrane</keyword>
<keyword evidence="9" id="KW-1185">Reference proteome</keyword>
<evidence type="ECO:0000256" key="5">
    <source>
        <dbReference type="ARBA" id="ARBA00022989"/>
    </source>
</evidence>
<keyword evidence="4 7" id="KW-0812">Transmembrane</keyword>